<evidence type="ECO:0000256" key="2">
    <source>
        <dbReference type="ARBA" id="ARBA00023125"/>
    </source>
</evidence>
<protein>
    <recommendedName>
        <fullName evidence="9">Response regulator transcription factor</fullName>
    </recommendedName>
</protein>
<dbReference type="PRINTS" id="PR00032">
    <property type="entry name" value="HTHARAC"/>
</dbReference>
<dbReference type="RefSeq" id="WP_188620745.1">
    <property type="nucleotide sequence ID" value="NZ_BMJE01000003.1"/>
</dbReference>
<reference evidence="8" key="1">
    <citation type="journal article" date="2019" name="Int. J. Syst. Evol. Microbiol.">
        <title>The Global Catalogue of Microorganisms (GCM) 10K type strain sequencing project: providing services to taxonomists for standard genome sequencing and annotation.</title>
        <authorList>
            <consortium name="The Broad Institute Genomics Platform"/>
            <consortium name="The Broad Institute Genome Sequencing Center for Infectious Disease"/>
            <person name="Wu L."/>
            <person name="Ma J."/>
        </authorList>
    </citation>
    <scope>NUCLEOTIDE SEQUENCE [LARGE SCALE GENOMIC DNA]</scope>
    <source>
        <strain evidence="8">CGMCC 1.15461</strain>
    </source>
</reference>
<evidence type="ECO:0000259" key="5">
    <source>
        <dbReference type="PROSITE" id="PS01124"/>
    </source>
</evidence>
<dbReference type="PROSITE" id="PS50110">
    <property type="entry name" value="RESPONSE_REGULATORY"/>
    <property type="match status" value="1"/>
</dbReference>
<feature type="modified residue" description="4-aspartylphosphate" evidence="4">
    <location>
        <position position="55"/>
    </location>
</feature>
<dbReference type="EMBL" id="BMJE01000003">
    <property type="protein sequence ID" value="GGB76855.1"/>
    <property type="molecule type" value="Genomic_DNA"/>
</dbReference>
<name>A0ABQ1JX03_9FLAO</name>
<organism evidence="7 8">
    <name type="scientific">Flavobacterium suaedae</name>
    <dbReference type="NCBI Taxonomy" id="1767027"/>
    <lineage>
        <taxon>Bacteria</taxon>
        <taxon>Pseudomonadati</taxon>
        <taxon>Bacteroidota</taxon>
        <taxon>Flavobacteriia</taxon>
        <taxon>Flavobacteriales</taxon>
        <taxon>Flavobacteriaceae</taxon>
        <taxon>Flavobacterium</taxon>
    </lineage>
</organism>
<dbReference type="SUPFAM" id="SSF46689">
    <property type="entry name" value="Homeodomain-like"/>
    <property type="match status" value="2"/>
</dbReference>
<evidence type="ECO:0008006" key="9">
    <source>
        <dbReference type="Google" id="ProtNLM"/>
    </source>
</evidence>
<dbReference type="InterPro" id="IPR020449">
    <property type="entry name" value="Tscrpt_reg_AraC-type_HTH"/>
</dbReference>
<dbReference type="PANTHER" id="PTHR43280:SF2">
    <property type="entry name" value="HTH-TYPE TRANSCRIPTIONAL REGULATOR EXSA"/>
    <property type="match status" value="1"/>
</dbReference>
<dbReference type="Gene3D" id="3.40.50.2300">
    <property type="match status" value="1"/>
</dbReference>
<dbReference type="Pfam" id="PF00072">
    <property type="entry name" value="Response_reg"/>
    <property type="match status" value="1"/>
</dbReference>
<keyword evidence="2" id="KW-0238">DNA-binding</keyword>
<keyword evidence="1" id="KW-0805">Transcription regulation</keyword>
<dbReference type="PROSITE" id="PS00041">
    <property type="entry name" value="HTH_ARAC_FAMILY_1"/>
    <property type="match status" value="1"/>
</dbReference>
<keyword evidence="8" id="KW-1185">Reference proteome</keyword>
<dbReference type="InterPro" id="IPR018060">
    <property type="entry name" value="HTH_AraC"/>
</dbReference>
<evidence type="ECO:0000256" key="4">
    <source>
        <dbReference type="PROSITE-ProRule" id="PRU00169"/>
    </source>
</evidence>
<dbReference type="InterPro" id="IPR011006">
    <property type="entry name" value="CheY-like_superfamily"/>
</dbReference>
<dbReference type="InterPro" id="IPR009057">
    <property type="entry name" value="Homeodomain-like_sf"/>
</dbReference>
<dbReference type="InterPro" id="IPR018062">
    <property type="entry name" value="HTH_AraC-typ_CS"/>
</dbReference>
<comment type="caution">
    <text evidence="7">The sequence shown here is derived from an EMBL/GenBank/DDBJ whole genome shotgun (WGS) entry which is preliminary data.</text>
</comment>
<dbReference type="SMART" id="SM00342">
    <property type="entry name" value="HTH_ARAC"/>
    <property type="match status" value="1"/>
</dbReference>
<evidence type="ECO:0000256" key="1">
    <source>
        <dbReference type="ARBA" id="ARBA00023015"/>
    </source>
</evidence>
<dbReference type="InterPro" id="IPR001789">
    <property type="entry name" value="Sig_transdc_resp-reg_receiver"/>
</dbReference>
<dbReference type="SMART" id="SM00448">
    <property type="entry name" value="REC"/>
    <property type="match status" value="1"/>
</dbReference>
<gene>
    <name evidence="7" type="ORF">GCM10007424_16120</name>
</gene>
<sequence>MKIIKVLTIEDNSITAKLLRGILEKENYFVFENLSSAEEAIAFLKVHEPELVIIDIMLNGKDDGIKIGEYLLKKDTVPYIYVTSYNQKEIMAKIKRTRPHGFIAKPFKPIDIKTTVDIVLNNFQFKKIDITRSDDNQQQLTTNAPLRIKKVIAYIEENLEEKIEIEKLARITGWNKHHFIRMFNKYIGLTPYKYIVKKRIDVAKTLLTSTELNISSISIDLGFSSTANFCTSFKDNTGISPIKYRIKQKNLKSLGY</sequence>
<evidence type="ECO:0000313" key="7">
    <source>
        <dbReference type="EMBL" id="GGB76855.1"/>
    </source>
</evidence>
<keyword evidence="4" id="KW-0597">Phosphoprotein</keyword>
<dbReference type="Pfam" id="PF12833">
    <property type="entry name" value="HTH_18"/>
    <property type="match status" value="1"/>
</dbReference>
<dbReference type="PANTHER" id="PTHR43280">
    <property type="entry name" value="ARAC-FAMILY TRANSCRIPTIONAL REGULATOR"/>
    <property type="match status" value="1"/>
</dbReference>
<dbReference type="PROSITE" id="PS01124">
    <property type="entry name" value="HTH_ARAC_FAMILY_2"/>
    <property type="match status" value="1"/>
</dbReference>
<feature type="domain" description="Response regulatory" evidence="6">
    <location>
        <begin position="5"/>
        <end position="120"/>
    </location>
</feature>
<dbReference type="Proteomes" id="UP000615760">
    <property type="component" value="Unassembled WGS sequence"/>
</dbReference>
<evidence type="ECO:0000313" key="8">
    <source>
        <dbReference type="Proteomes" id="UP000615760"/>
    </source>
</evidence>
<evidence type="ECO:0000259" key="6">
    <source>
        <dbReference type="PROSITE" id="PS50110"/>
    </source>
</evidence>
<keyword evidence="3" id="KW-0804">Transcription</keyword>
<proteinExistence type="predicted"/>
<accession>A0ABQ1JX03</accession>
<feature type="domain" description="HTH araC/xylS-type" evidence="5">
    <location>
        <begin position="149"/>
        <end position="247"/>
    </location>
</feature>
<dbReference type="SUPFAM" id="SSF52172">
    <property type="entry name" value="CheY-like"/>
    <property type="match status" value="1"/>
</dbReference>
<dbReference type="Gene3D" id="1.10.10.60">
    <property type="entry name" value="Homeodomain-like"/>
    <property type="match status" value="2"/>
</dbReference>
<evidence type="ECO:0000256" key="3">
    <source>
        <dbReference type="ARBA" id="ARBA00023163"/>
    </source>
</evidence>